<sequence>MKRAAFTICANNYLAAAKVLKNSFCGQHPDIDFFIVLVDRPDAGLDYTQFEQPSLLWIDDLVQLDIAALAQRFGISELCTTVKPFVFQHLFQTYDQVVYIDPDIKVYAPMTDCWEALNQYTFVLTPHLMNPVDDGKIPSDFFTLRTGIFNLGFLGLSKGPELDPFLKWWGERLLVYGYNDWDKGMFYDQIWAMYIPVMFNNWHILKHYGYNVANWNWHERQLTEKDGQWWVNDTYPLTFFHFSSYRYSHPETLCKYNTRYSRQNRPDLSPIFDDYQGNLTAAGAVTAMASEAYYHQLHKDHQWRVKATERTLITRIKRKLIKIIDRSIKTT</sequence>
<evidence type="ECO:0000313" key="1">
    <source>
        <dbReference type="EMBL" id="PTQ99359.1"/>
    </source>
</evidence>
<dbReference type="InterPro" id="IPR029044">
    <property type="entry name" value="Nucleotide-diphossugar_trans"/>
</dbReference>
<evidence type="ECO:0008006" key="3">
    <source>
        <dbReference type="Google" id="ProtNLM"/>
    </source>
</evidence>
<name>A0A2T5JC66_9SPHI</name>
<comment type="caution">
    <text evidence="1">The sequence shown here is derived from an EMBL/GenBank/DDBJ whole genome shotgun (WGS) entry which is preliminary data.</text>
</comment>
<proteinExistence type="predicted"/>
<dbReference type="EMBL" id="QAOQ01000002">
    <property type="protein sequence ID" value="PTQ99359.1"/>
    <property type="molecule type" value="Genomic_DNA"/>
</dbReference>
<dbReference type="SUPFAM" id="SSF53448">
    <property type="entry name" value="Nucleotide-diphospho-sugar transferases"/>
    <property type="match status" value="1"/>
</dbReference>
<accession>A0A2T5JC66</accession>
<gene>
    <name evidence="1" type="ORF">C8P68_102175</name>
</gene>
<dbReference type="Proteomes" id="UP000244168">
    <property type="component" value="Unassembled WGS sequence"/>
</dbReference>
<keyword evidence="2" id="KW-1185">Reference proteome</keyword>
<dbReference type="Gene3D" id="3.90.550.10">
    <property type="entry name" value="Spore Coat Polysaccharide Biosynthesis Protein SpsA, Chain A"/>
    <property type="match status" value="1"/>
</dbReference>
<evidence type="ECO:0000313" key="2">
    <source>
        <dbReference type="Proteomes" id="UP000244168"/>
    </source>
</evidence>
<reference evidence="1 2" key="1">
    <citation type="submission" date="2018-04" db="EMBL/GenBank/DDBJ databases">
        <title>Genomic Encyclopedia of Archaeal and Bacterial Type Strains, Phase II (KMG-II): from individual species to whole genera.</title>
        <authorList>
            <person name="Goeker M."/>
        </authorList>
    </citation>
    <scope>NUCLEOTIDE SEQUENCE [LARGE SCALE GENOMIC DNA]</scope>
    <source>
        <strain evidence="1 2">DSM 26809</strain>
    </source>
</reference>
<protein>
    <recommendedName>
        <fullName evidence="3">Glycosyl transferase family 8</fullName>
    </recommendedName>
</protein>
<organism evidence="1 2">
    <name type="scientific">Mucilaginibacter yixingensis</name>
    <dbReference type="NCBI Taxonomy" id="1295612"/>
    <lineage>
        <taxon>Bacteria</taxon>
        <taxon>Pseudomonadati</taxon>
        <taxon>Bacteroidota</taxon>
        <taxon>Sphingobacteriia</taxon>
        <taxon>Sphingobacteriales</taxon>
        <taxon>Sphingobacteriaceae</taxon>
        <taxon>Mucilaginibacter</taxon>
    </lineage>
</organism>
<dbReference type="AlphaFoldDB" id="A0A2T5JC66"/>